<dbReference type="InterPro" id="IPR011006">
    <property type="entry name" value="CheY-like_superfamily"/>
</dbReference>
<protein>
    <submittedName>
        <fullName evidence="4">DNA-binding response regulator</fullName>
    </submittedName>
</protein>
<feature type="domain" description="Response regulatory" evidence="2">
    <location>
        <begin position="2"/>
        <end position="119"/>
    </location>
</feature>
<dbReference type="Pfam" id="PF04397">
    <property type="entry name" value="LytTR"/>
    <property type="match status" value="1"/>
</dbReference>
<dbReference type="PROSITE" id="PS50110">
    <property type="entry name" value="RESPONSE_REGULATORY"/>
    <property type="match status" value="1"/>
</dbReference>
<gene>
    <name evidence="4" type="ORF">ETH01_22860</name>
</gene>
<dbReference type="AlphaFoldDB" id="A0A510WFR1"/>
<dbReference type="Proteomes" id="UP000321361">
    <property type="component" value="Unassembled WGS sequence"/>
</dbReference>
<evidence type="ECO:0000256" key="1">
    <source>
        <dbReference type="PROSITE-ProRule" id="PRU00169"/>
    </source>
</evidence>
<dbReference type="Gene3D" id="3.40.50.2300">
    <property type="match status" value="1"/>
</dbReference>
<dbReference type="EMBL" id="BJUG01000014">
    <property type="protein sequence ID" value="GEK37999.1"/>
    <property type="molecule type" value="Genomic_DNA"/>
</dbReference>
<dbReference type="SUPFAM" id="SSF52172">
    <property type="entry name" value="CheY-like"/>
    <property type="match status" value="1"/>
</dbReference>
<dbReference type="OrthoDB" id="3190595at2"/>
<feature type="modified residue" description="4-aspartylphosphate" evidence="1">
    <location>
        <position position="56"/>
    </location>
</feature>
<evidence type="ECO:0000313" key="4">
    <source>
        <dbReference type="EMBL" id="GEK37999.1"/>
    </source>
</evidence>
<dbReference type="GO" id="GO:0003677">
    <property type="term" value="F:DNA binding"/>
    <property type="evidence" value="ECO:0007669"/>
    <property type="project" value="UniProtKB-KW"/>
</dbReference>
<keyword evidence="1" id="KW-0597">Phosphoprotein</keyword>
<keyword evidence="4" id="KW-0238">DNA-binding</keyword>
<dbReference type="GO" id="GO:0000156">
    <property type="term" value="F:phosphorelay response regulator activity"/>
    <property type="evidence" value="ECO:0007669"/>
    <property type="project" value="InterPro"/>
</dbReference>
<evidence type="ECO:0000259" key="3">
    <source>
        <dbReference type="PROSITE" id="PS50930"/>
    </source>
</evidence>
<evidence type="ECO:0000313" key="5">
    <source>
        <dbReference type="Proteomes" id="UP000321361"/>
    </source>
</evidence>
<dbReference type="InterPro" id="IPR007492">
    <property type="entry name" value="LytTR_DNA-bd_dom"/>
</dbReference>
<feature type="domain" description="HTH LytTR-type" evidence="3">
    <location>
        <begin position="130"/>
        <end position="201"/>
    </location>
</feature>
<name>A0A510WFR1_ENTTH</name>
<dbReference type="SMART" id="SM00850">
    <property type="entry name" value="LytTR"/>
    <property type="match status" value="1"/>
</dbReference>
<dbReference type="Pfam" id="PF00072">
    <property type="entry name" value="Response_reg"/>
    <property type="match status" value="1"/>
</dbReference>
<dbReference type="InterPro" id="IPR001789">
    <property type="entry name" value="Sig_transdc_resp-reg_receiver"/>
</dbReference>
<reference evidence="4 5" key="1">
    <citation type="submission" date="2019-07" db="EMBL/GenBank/DDBJ databases">
        <title>Whole genome shotgun sequence of Enterococcus thailandicus NBRC 101867.</title>
        <authorList>
            <person name="Hosoyama A."/>
            <person name="Uohara A."/>
            <person name="Ohji S."/>
            <person name="Ichikawa N."/>
        </authorList>
    </citation>
    <scope>NUCLEOTIDE SEQUENCE [LARGE SCALE GENOMIC DNA]</scope>
    <source>
        <strain evidence="4 5">NBRC 101867</strain>
    </source>
</reference>
<proteinExistence type="predicted"/>
<organism evidence="4 5">
    <name type="scientific">Enterococcus thailandicus</name>
    <dbReference type="NCBI Taxonomy" id="417368"/>
    <lineage>
        <taxon>Bacteria</taxon>
        <taxon>Bacillati</taxon>
        <taxon>Bacillota</taxon>
        <taxon>Bacilli</taxon>
        <taxon>Lactobacillales</taxon>
        <taxon>Enterococcaceae</taxon>
        <taxon>Enterococcus</taxon>
    </lineage>
</organism>
<dbReference type="PROSITE" id="PS50930">
    <property type="entry name" value="HTH_LYTTR"/>
    <property type="match status" value="1"/>
</dbReference>
<dbReference type="PANTHER" id="PTHR37299">
    <property type="entry name" value="TRANSCRIPTIONAL REGULATOR-RELATED"/>
    <property type="match status" value="1"/>
</dbReference>
<evidence type="ECO:0000259" key="2">
    <source>
        <dbReference type="PROSITE" id="PS50110"/>
    </source>
</evidence>
<comment type="caution">
    <text evidence="4">The sequence shown here is derived from an EMBL/GenBank/DDBJ whole genome shotgun (WGS) entry which is preliminary data.</text>
</comment>
<dbReference type="PANTHER" id="PTHR37299:SF1">
    <property type="entry name" value="STAGE 0 SPORULATION PROTEIN A HOMOLOG"/>
    <property type="match status" value="1"/>
</dbReference>
<dbReference type="Gene3D" id="2.40.50.1020">
    <property type="entry name" value="LytTr DNA-binding domain"/>
    <property type="match status" value="1"/>
</dbReference>
<dbReference type="InterPro" id="IPR046947">
    <property type="entry name" value="LytR-like"/>
</dbReference>
<dbReference type="SMART" id="SM00448">
    <property type="entry name" value="REC"/>
    <property type="match status" value="1"/>
</dbReference>
<dbReference type="RefSeq" id="WP_071869403.1">
    <property type="nucleotide sequence ID" value="NZ_BJUG01000014.1"/>
</dbReference>
<accession>A0A510WFR1</accession>
<sequence length="235" mass="26929">MKIAIVEDDIQQQNCFISLVERYTAENNLPVSITAFNDGIEIIEQYKGDFDVIYFDVEMPIIDGMTTAKKIRAIDPDVAIVFLTNYVQFAIDGYAVNADDFLLKPLTYFNFSEHFKKIVGKLSNKTDETITIKTNSGIRKLLLEDLIYVECEGHYLYFYTNDQVYSLLGSMKNFESELKPKNFFRCNNCYLVNLKHVKAVDGSTAHVGRFDLRISRPRKKDFMTALTNYLGNGGI</sequence>